<evidence type="ECO:0000313" key="9">
    <source>
        <dbReference type="Proteomes" id="UP000076858"/>
    </source>
</evidence>
<protein>
    <submittedName>
        <fullName evidence="8">Transcription factor runt-like protein</fullName>
    </submittedName>
</protein>
<dbReference type="PANTHER" id="PTHR11950:SF31">
    <property type="entry name" value="SEGMENTATION PROTEIN RUNT"/>
    <property type="match status" value="1"/>
</dbReference>
<comment type="caution">
    <text evidence="8">The sequence shown here is derived from an EMBL/GenBank/DDBJ whole genome shotgun (WGS) entry which is preliminary data.</text>
</comment>
<keyword evidence="6" id="KW-0812">Transmembrane</keyword>
<feature type="region of interest" description="Disordered" evidence="5">
    <location>
        <begin position="1"/>
        <end position="23"/>
    </location>
</feature>
<dbReference type="Proteomes" id="UP000076858">
    <property type="component" value="Unassembled WGS sequence"/>
</dbReference>
<dbReference type="GO" id="GO:0005634">
    <property type="term" value="C:nucleus"/>
    <property type="evidence" value="ECO:0007669"/>
    <property type="project" value="UniProtKB-SubCell"/>
</dbReference>
<keyword evidence="3" id="KW-0804">Transcription</keyword>
<evidence type="ECO:0000256" key="2">
    <source>
        <dbReference type="ARBA" id="ARBA00023015"/>
    </source>
</evidence>
<dbReference type="Gene3D" id="2.60.40.720">
    <property type="match status" value="1"/>
</dbReference>
<feature type="transmembrane region" description="Helical" evidence="6">
    <location>
        <begin position="156"/>
        <end position="179"/>
    </location>
</feature>
<dbReference type="PANTHER" id="PTHR11950">
    <property type="entry name" value="RUNT RELATED"/>
    <property type="match status" value="1"/>
</dbReference>
<proteinExistence type="predicted"/>
<dbReference type="PROSITE" id="PS51062">
    <property type="entry name" value="RUNT"/>
    <property type="match status" value="1"/>
</dbReference>
<dbReference type="STRING" id="35525.A0A162TAU6"/>
<dbReference type="GO" id="GO:0000978">
    <property type="term" value="F:RNA polymerase II cis-regulatory region sequence-specific DNA binding"/>
    <property type="evidence" value="ECO:0007669"/>
    <property type="project" value="TreeGrafter"/>
</dbReference>
<keyword evidence="6" id="KW-1133">Transmembrane helix</keyword>
<evidence type="ECO:0000256" key="6">
    <source>
        <dbReference type="SAM" id="Phobius"/>
    </source>
</evidence>
<name>A0A162TAU6_9CRUS</name>
<accession>A0A162TAU6</accession>
<dbReference type="InterPro" id="IPR012346">
    <property type="entry name" value="p53/RUNT-type_TF_DNA-bd_sf"/>
</dbReference>
<keyword evidence="6" id="KW-0472">Membrane</keyword>
<dbReference type="InterPro" id="IPR013524">
    <property type="entry name" value="Runt_dom"/>
</dbReference>
<keyword evidence="9" id="KW-1185">Reference proteome</keyword>
<dbReference type="PRINTS" id="PR00967">
    <property type="entry name" value="ONCOGENEAML1"/>
</dbReference>
<evidence type="ECO:0000256" key="3">
    <source>
        <dbReference type="ARBA" id="ARBA00023163"/>
    </source>
</evidence>
<dbReference type="InterPro" id="IPR000040">
    <property type="entry name" value="AML1_Runt"/>
</dbReference>
<evidence type="ECO:0000256" key="5">
    <source>
        <dbReference type="SAM" id="MobiDB-lite"/>
    </source>
</evidence>
<dbReference type="InterPro" id="IPR008967">
    <property type="entry name" value="p53-like_TF_DNA-bd_sf"/>
</dbReference>
<feature type="domain" description="Runt" evidence="7">
    <location>
        <begin position="20"/>
        <end position="148"/>
    </location>
</feature>
<evidence type="ECO:0000313" key="8">
    <source>
        <dbReference type="EMBL" id="KZS22047.1"/>
    </source>
</evidence>
<dbReference type="FunFam" id="2.60.40.720:FF:000001">
    <property type="entry name" value="Runt-related transcription factor"/>
    <property type="match status" value="1"/>
</dbReference>
<comment type="subcellular location">
    <subcellularLocation>
        <location evidence="1">Nucleus</location>
    </subcellularLocation>
</comment>
<reference evidence="8 9" key="1">
    <citation type="submission" date="2016-03" db="EMBL/GenBank/DDBJ databases">
        <title>EvidentialGene: Evidence-directed Construction of Genes on Genomes.</title>
        <authorList>
            <person name="Gilbert D.G."/>
            <person name="Choi J.-H."/>
            <person name="Mockaitis K."/>
            <person name="Colbourne J."/>
            <person name="Pfrender M."/>
        </authorList>
    </citation>
    <scope>NUCLEOTIDE SEQUENCE [LARGE SCALE GENOMIC DNA]</scope>
    <source>
        <strain evidence="8 9">Xinb3</strain>
        <tissue evidence="8">Complete organism</tissue>
    </source>
</reference>
<keyword evidence="4" id="KW-0539">Nucleus</keyword>
<dbReference type="SUPFAM" id="SSF49417">
    <property type="entry name" value="p53-like transcription factors"/>
    <property type="match status" value="1"/>
</dbReference>
<dbReference type="AlphaFoldDB" id="A0A162TAU6"/>
<dbReference type="GO" id="GO:0005524">
    <property type="term" value="F:ATP binding"/>
    <property type="evidence" value="ECO:0007669"/>
    <property type="project" value="InterPro"/>
</dbReference>
<keyword evidence="2" id="KW-0805">Transcription regulation</keyword>
<evidence type="ECO:0000256" key="1">
    <source>
        <dbReference type="ARBA" id="ARBA00004123"/>
    </source>
</evidence>
<organism evidence="8 9">
    <name type="scientific">Daphnia magna</name>
    <dbReference type="NCBI Taxonomy" id="35525"/>
    <lineage>
        <taxon>Eukaryota</taxon>
        <taxon>Metazoa</taxon>
        <taxon>Ecdysozoa</taxon>
        <taxon>Arthropoda</taxon>
        <taxon>Crustacea</taxon>
        <taxon>Branchiopoda</taxon>
        <taxon>Diplostraca</taxon>
        <taxon>Cladocera</taxon>
        <taxon>Anomopoda</taxon>
        <taxon>Daphniidae</taxon>
        <taxon>Daphnia</taxon>
    </lineage>
</organism>
<dbReference type="Pfam" id="PF00853">
    <property type="entry name" value="Runt"/>
    <property type="match status" value="1"/>
</dbReference>
<dbReference type="EMBL" id="LRGB01000005">
    <property type="protein sequence ID" value="KZS22047.1"/>
    <property type="molecule type" value="Genomic_DNA"/>
</dbReference>
<evidence type="ECO:0000256" key="4">
    <source>
        <dbReference type="ARBA" id="ARBA00023242"/>
    </source>
</evidence>
<dbReference type="GO" id="GO:0000981">
    <property type="term" value="F:DNA-binding transcription factor activity, RNA polymerase II-specific"/>
    <property type="evidence" value="ECO:0007669"/>
    <property type="project" value="TreeGrafter"/>
</dbReference>
<gene>
    <name evidence="8" type="ORF">APZ42_010934</name>
</gene>
<sequence>MSTKVLMPERSQHQQSSSSSSFDTMVDHQGELIQTGSPYFLCTALPTHWRSNKSLPVAFRVVALGEIADGTVVAIRAGNDENYCCELRNHTAVMKNQVAKFSDLRFVGRSGRGKSFTLSIIVSSSPVQVTTYNKAIKVTVDGPREPRTKSRKSSPFWHIFLVCLFGFPLLFAVEIDLIASLR</sequence>
<evidence type="ECO:0000259" key="7">
    <source>
        <dbReference type="PROSITE" id="PS51062"/>
    </source>
</evidence>
<dbReference type="OrthoDB" id="10029800at2759"/>
<dbReference type="GO" id="GO:0001709">
    <property type="term" value="P:cell fate determination"/>
    <property type="evidence" value="ECO:0007669"/>
    <property type="project" value="UniProtKB-ARBA"/>
</dbReference>